<dbReference type="InterPro" id="IPR036412">
    <property type="entry name" value="HAD-like_sf"/>
</dbReference>
<dbReference type="SFLD" id="SFLDG01129">
    <property type="entry name" value="C1.5:_HAD__Beta-PGM__Phosphata"/>
    <property type="match status" value="1"/>
</dbReference>
<dbReference type="SUPFAM" id="SSF56784">
    <property type="entry name" value="HAD-like"/>
    <property type="match status" value="1"/>
</dbReference>
<gene>
    <name evidence="1" type="ORF">HNR46_003322</name>
</gene>
<dbReference type="Pfam" id="PF12689">
    <property type="entry name" value="Acid_PPase"/>
    <property type="match status" value="1"/>
</dbReference>
<evidence type="ECO:0000313" key="2">
    <source>
        <dbReference type="Proteomes" id="UP000557717"/>
    </source>
</evidence>
<dbReference type="InterPro" id="IPR010033">
    <property type="entry name" value="HAD_SF_ppase_IIIC"/>
</dbReference>
<dbReference type="SFLD" id="SFLDG01131">
    <property type="entry name" value="C1.5.2:_MDP_Like"/>
    <property type="match status" value="1"/>
</dbReference>
<dbReference type="RefSeq" id="WP_184020615.1">
    <property type="nucleotide sequence ID" value="NZ_JACHFD010000019.1"/>
</dbReference>
<dbReference type="Gene3D" id="3.40.50.1000">
    <property type="entry name" value="HAD superfamily/HAD-like"/>
    <property type="match status" value="1"/>
</dbReference>
<dbReference type="InterPro" id="IPR023214">
    <property type="entry name" value="HAD_sf"/>
</dbReference>
<dbReference type="Proteomes" id="UP000557717">
    <property type="component" value="Unassembled WGS sequence"/>
</dbReference>
<dbReference type="EC" id="3.1.3.48" evidence="1"/>
<dbReference type="NCBIfam" id="TIGR01681">
    <property type="entry name" value="HAD-SF-IIIC"/>
    <property type="match status" value="1"/>
</dbReference>
<dbReference type="PANTHER" id="PTHR17901">
    <property type="entry name" value="MAGNESIUM-DEPENDENT PHOSPHATASE 1 MDP1"/>
    <property type="match status" value="1"/>
</dbReference>
<comment type="caution">
    <text evidence="1">The sequence shown here is derived from an EMBL/GenBank/DDBJ whole genome shotgun (WGS) entry which is preliminary data.</text>
</comment>
<protein>
    <submittedName>
        <fullName evidence="1">Magnesium-dependent phosphatase 1</fullName>
        <ecNumber evidence="1">3.1.3.-</ecNumber>
        <ecNumber evidence="1">3.1.3.48</ecNumber>
    </submittedName>
</protein>
<sequence>MPRSRTPRFRLVIFDLDLTLWECGSVWWCDSLTPPLRWDGARRIDAHGIEVRLFPPVPSLLKSLHLAGYRLGIASRTQAPDIARQLLRDFAIDSYFTDFEIYPGDKSRHFHALRKSSGIDFSEMIFFDDEARNVESVSRLGVTACLLDHGITPGILEAFLPLSPPSGRENESP</sequence>
<dbReference type="SFLD" id="SFLDS00003">
    <property type="entry name" value="Haloacid_Dehalogenase"/>
    <property type="match status" value="1"/>
</dbReference>
<dbReference type="InterPro" id="IPR010036">
    <property type="entry name" value="MDP_1_eu_arc"/>
</dbReference>
<accession>A0A840VGW6</accession>
<dbReference type="EMBL" id="JACHFD010000019">
    <property type="protein sequence ID" value="MBB5353069.1"/>
    <property type="molecule type" value="Genomic_DNA"/>
</dbReference>
<dbReference type="GO" id="GO:0004725">
    <property type="term" value="F:protein tyrosine phosphatase activity"/>
    <property type="evidence" value="ECO:0007669"/>
    <property type="project" value="UniProtKB-EC"/>
</dbReference>
<organism evidence="1 2">
    <name type="scientific">Haloferula luteola</name>
    <dbReference type="NCBI Taxonomy" id="595692"/>
    <lineage>
        <taxon>Bacteria</taxon>
        <taxon>Pseudomonadati</taxon>
        <taxon>Verrucomicrobiota</taxon>
        <taxon>Verrucomicrobiia</taxon>
        <taxon>Verrucomicrobiales</taxon>
        <taxon>Verrucomicrobiaceae</taxon>
        <taxon>Haloferula</taxon>
    </lineage>
</organism>
<dbReference type="NCBIfam" id="TIGR01685">
    <property type="entry name" value="MDP-1"/>
    <property type="match status" value="1"/>
</dbReference>
<name>A0A840VGW6_9BACT</name>
<dbReference type="EC" id="3.1.3.-" evidence="1"/>
<proteinExistence type="predicted"/>
<reference evidence="1 2" key="1">
    <citation type="submission" date="2020-08" db="EMBL/GenBank/DDBJ databases">
        <title>Genomic Encyclopedia of Type Strains, Phase IV (KMG-IV): sequencing the most valuable type-strain genomes for metagenomic binning, comparative biology and taxonomic classification.</title>
        <authorList>
            <person name="Goeker M."/>
        </authorList>
    </citation>
    <scope>NUCLEOTIDE SEQUENCE [LARGE SCALE GENOMIC DNA]</scope>
    <source>
        <strain evidence="1 2">YC6886</strain>
    </source>
</reference>
<dbReference type="AlphaFoldDB" id="A0A840VGW6"/>
<dbReference type="PANTHER" id="PTHR17901:SF14">
    <property type="entry name" value="MAGNESIUM-DEPENDENT PHOSPHATASE 1"/>
    <property type="match status" value="1"/>
</dbReference>
<dbReference type="GO" id="GO:0003993">
    <property type="term" value="F:acid phosphatase activity"/>
    <property type="evidence" value="ECO:0007669"/>
    <property type="project" value="TreeGrafter"/>
</dbReference>
<keyword evidence="2" id="KW-1185">Reference proteome</keyword>
<keyword evidence="1" id="KW-0378">Hydrolase</keyword>
<evidence type="ECO:0000313" key="1">
    <source>
        <dbReference type="EMBL" id="MBB5353069.1"/>
    </source>
</evidence>